<dbReference type="GO" id="GO:0016592">
    <property type="term" value="C:mediator complex"/>
    <property type="evidence" value="ECO:0007669"/>
    <property type="project" value="TreeGrafter"/>
</dbReference>
<dbReference type="AlphaFoldDB" id="U6KH20"/>
<dbReference type="EMBL" id="HG735534">
    <property type="protein sequence ID" value="CDJ36081.1"/>
    <property type="molecule type" value="Genomic_DNA"/>
</dbReference>
<keyword evidence="3" id="KW-1185">Reference proteome</keyword>
<dbReference type="VEuPathDB" id="ToxoDB:EMH_0031680"/>
<dbReference type="PANTHER" id="PTHR46007">
    <property type="entry name" value="MEDIATOR OF RNA POLYMERASE II TRANSCRIPTION SUBUNIT 12"/>
    <property type="match status" value="1"/>
</dbReference>
<organism evidence="2 3">
    <name type="scientific">Eimeria mitis</name>
    <dbReference type="NCBI Taxonomy" id="44415"/>
    <lineage>
        <taxon>Eukaryota</taxon>
        <taxon>Sar</taxon>
        <taxon>Alveolata</taxon>
        <taxon>Apicomplexa</taxon>
        <taxon>Conoidasida</taxon>
        <taxon>Coccidia</taxon>
        <taxon>Eucoccidiorida</taxon>
        <taxon>Eimeriorina</taxon>
        <taxon>Eimeriidae</taxon>
        <taxon>Eimeria</taxon>
    </lineage>
</organism>
<feature type="region of interest" description="Disordered" evidence="1">
    <location>
        <begin position="1"/>
        <end position="31"/>
    </location>
</feature>
<dbReference type="GeneID" id="60403942"/>
<dbReference type="Proteomes" id="UP000030744">
    <property type="component" value="Unassembled WGS sequence"/>
</dbReference>
<evidence type="ECO:0000313" key="3">
    <source>
        <dbReference type="Proteomes" id="UP000030744"/>
    </source>
</evidence>
<dbReference type="GO" id="GO:0045944">
    <property type="term" value="P:positive regulation of transcription by RNA polymerase II"/>
    <property type="evidence" value="ECO:0007669"/>
    <property type="project" value="TreeGrafter"/>
</dbReference>
<feature type="region of interest" description="Disordered" evidence="1">
    <location>
        <begin position="444"/>
        <end position="463"/>
    </location>
</feature>
<feature type="region of interest" description="Disordered" evidence="1">
    <location>
        <begin position="195"/>
        <end position="214"/>
    </location>
</feature>
<reference evidence="2" key="1">
    <citation type="submission" date="2013-10" db="EMBL/GenBank/DDBJ databases">
        <title>Genomic analysis of the causative agents of coccidiosis in chickens.</title>
        <authorList>
            <person name="Reid A.J."/>
            <person name="Blake D."/>
            <person name="Billington K."/>
            <person name="Browne H."/>
            <person name="Dunn M."/>
            <person name="Hung S."/>
            <person name="Kawahara F."/>
            <person name="Miranda-Saavedra D."/>
            <person name="Mourier T."/>
            <person name="Nagra H."/>
            <person name="Otto T.D."/>
            <person name="Rawlings N."/>
            <person name="Sanchez A."/>
            <person name="Sanders M."/>
            <person name="Subramaniam C."/>
            <person name="Tay Y."/>
            <person name="Dear P."/>
            <person name="Doerig C."/>
            <person name="Gruber A."/>
            <person name="Parkinson J."/>
            <person name="Shirley M."/>
            <person name="Wan K.L."/>
            <person name="Berriman M."/>
            <person name="Tomley F."/>
            <person name="Pain A."/>
        </authorList>
    </citation>
    <scope>NUCLEOTIDE SEQUENCE [LARGE SCALE GENOMIC DNA]</scope>
    <source>
        <strain evidence="2">Houghton</strain>
    </source>
</reference>
<proteinExistence type="predicted"/>
<dbReference type="GO" id="GO:0003713">
    <property type="term" value="F:transcription coactivator activity"/>
    <property type="evidence" value="ECO:0007669"/>
    <property type="project" value="TreeGrafter"/>
</dbReference>
<dbReference type="InterPro" id="IPR051647">
    <property type="entry name" value="Mediator_comp_sub12"/>
</dbReference>
<gene>
    <name evidence="2" type="ORF">EMH_0031680</name>
</gene>
<protein>
    <submittedName>
        <fullName evidence="2">Uncharacterized protein</fullName>
    </submittedName>
</protein>
<evidence type="ECO:0000256" key="1">
    <source>
        <dbReference type="SAM" id="MobiDB-lite"/>
    </source>
</evidence>
<name>U6KH20_9EIME</name>
<dbReference type="PANTHER" id="PTHR46007:SF8">
    <property type="entry name" value="C2H2-TYPE DOMAIN-CONTAINING PROTEIN"/>
    <property type="match status" value="1"/>
</dbReference>
<evidence type="ECO:0000313" key="2">
    <source>
        <dbReference type="EMBL" id="CDJ36081.1"/>
    </source>
</evidence>
<accession>U6KH20</accession>
<feature type="compositionally biased region" description="Low complexity" evidence="1">
    <location>
        <begin position="195"/>
        <end position="210"/>
    </location>
</feature>
<reference evidence="2" key="2">
    <citation type="submission" date="2013-10" db="EMBL/GenBank/DDBJ databases">
        <authorList>
            <person name="Aslett M."/>
        </authorList>
    </citation>
    <scope>NUCLEOTIDE SEQUENCE [LARGE SCALE GENOMIC DNA]</scope>
    <source>
        <strain evidence="2">Houghton</strain>
    </source>
</reference>
<sequence>MEDNGMPEDAALRRQQHQEQQQQRQQIVSGPDPNAEAWQLELYYLLESIEACQQQLVLLCETHTGAARTAAAASGGDAAKAASPSLGDSRTQEFATNCIMLLCTDAASPAQRQQAEVSLMAFQGSPGYLTLLLQCYLRCTATAAAAAAVATKGAAAAADQLVQLTGKLQPPVPHDPEAPFAALVLLKGALQSRSTVSSSSCSPSDSSRGSALQKAVGLTEQQQQQAMSQEQARGSDAADDVLKGELAFVQALLVCLYKVVGAPRCSRMLKVYVALLRRLARAAATTAATSATVARLQQVLSQQSVQETLNSYSSCSSSWGSVLPLGCGTQPLQLQQTVREAAATDGALLLLVLETTIVRLLRAAQRDDADTALYAHLLKQLLKELVTVRIGGGQLFFAVCTTLLPFLSQLVAALAGRVLPLVRVNIQLLGEQQQLQQRLDKQLGYSREGGPQSPPQQQHQQQQEVQWLQEQVERMQREIYAHSETWEDMAKVLAHISSSLLMCEARAGRASQDVGDVTALQELHELVLLLLQQQQLSGGGTPYSARAAFKLFKVLLRGKGSQQQ</sequence>
<dbReference type="RefSeq" id="XP_037878370.1">
    <property type="nucleotide sequence ID" value="XM_038022516.1"/>
</dbReference>